<dbReference type="Proteomes" id="UP000663868">
    <property type="component" value="Unassembled WGS sequence"/>
</dbReference>
<evidence type="ECO:0000313" key="4">
    <source>
        <dbReference type="EMBL" id="CAF4047861.1"/>
    </source>
</evidence>
<comment type="caution">
    <text evidence="2">The sequence shown here is derived from an EMBL/GenBank/DDBJ whole genome shotgun (WGS) entry which is preliminary data.</text>
</comment>
<dbReference type="EMBL" id="CAJOAZ010002647">
    <property type="protein sequence ID" value="CAF3947829.1"/>
    <property type="molecule type" value="Genomic_DNA"/>
</dbReference>
<proteinExistence type="predicted"/>
<keyword evidence="1" id="KW-0472">Membrane</keyword>
<name>A0A814TX77_9BILA</name>
<dbReference type="AlphaFoldDB" id="A0A814TX77"/>
<dbReference type="EMBL" id="CAJNOE010000351">
    <property type="protein sequence ID" value="CAF1166616.1"/>
    <property type="molecule type" value="Genomic_DNA"/>
</dbReference>
<keyword evidence="1" id="KW-1133">Transmembrane helix</keyword>
<organism evidence="2 5">
    <name type="scientific">Adineta steineri</name>
    <dbReference type="NCBI Taxonomy" id="433720"/>
    <lineage>
        <taxon>Eukaryota</taxon>
        <taxon>Metazoa</taxon>
        <taxon>Spiralia</taxon>
        <taxon>Gnathifera</taxon>
        <taxon>Rotifera</taxon>
        <taxon>Eurotatoria</taxon>
        <taxon>Bdelloidea</taxon>
        <taxon>Adinetida</taxon>
        <taxon>Adinetidae</taxon>
        <taxon>Adineta</taxon>
    </lineage>
</organism>
<reference evidence="2" key="1">
    <citation type="submission" date="2021-02" db="EMBL/GenBank/DDBJ databases">
        <authorList>
            <person name="Nowell W R."/>
        </authorList>
    </citation>
    <scope>NUCLEOTIDE SEQUENCE</scope>
</reference>
<protein>
    <submittedName>
        <fullName evidence="2">Uncharacterized protein</fullName>
    </submittedName>
</protein>
<evidence type="ECO:0000313" key="2">
    <source>
        <dbReference type="EMBL" id="CAF1166616.1"/>
    </source>
</evidence>
<feature type="transmembrane region" description="Helical" evidence="1">
    <location>
        <begin position="63"/>
        <end position="84"/>
    </location>
</feature>
<keyword evidence="1" id="KW-0812">Transmembrane</keyword>
<dbReference type="Proteomes" id="UP000663860">
    <property type="component" value="Unassembled WGS sequence"/>
</dbReference>
<evidence type="ECO:0000313" key="3">
    <source>
        <dbReference type="EMBL" id="CAF3947829.1"/>
    </source>
</evidence>
<evidence type="ECO:0000256" key="1">
    <source>
        <dbReference type="SAM" id="Phobius"/>
    </source>
</evidence>
<dbReference type="EMBL" id="CAJOBB010003572">
    <property type="protein sequence ID" value="CAF4047861.1"/>
    <property type="molecule type" value="Genomic_DNA"/>
</dbReference>
<sequence>MFDLHPLVYDPERSRFPPNTLISIIIKEMMVEQWNPSLSYKDFYESCAPNYCTYYKKIRTKTIVGIFTSLLSMIGGLAVSLRLITPHFIKFLFNLWATIRKRKQEQQEQQQQQGNH</sequence>
<gene>
    <name evidence="2" type="ORF">IZO911_LOCUS26643</name>
    <name evidence="4" type="ORF">KXQ929_LOCUS31334</name>
    <name evidence="3" type="ORF">OXD698_LOCUS26508</name>
</gene>
<evidence type="ECO:0000313" key="5">
    <source>
        <dbReference type="Proteomes" id="UP000663860"/>
    </source>
</evidence>
<accession>A0A814TX77</accession>
<dbReference type="Proteomes" id="UP000663844">
    <property type="component" value="Unassembled WGS sequence"/>
</dbReference>